<feature type="compositionally biased region" description="Basic residues" evidence="1">
    <location>
        <begin position="1"/>
        <end position="10"/>
    </location>
</feature>
<protein>
    <submittedName>
        <fullName evidence="2">Uncharacterized protein</fullName>
    </submittedName>
</protein>
<evidence type="ECO:0000256" key="1">
    <source>
        <dbReference type="SAM" id="MobiDB-lite"/>
    </source>
</evidence>
<name>A0A8T0XF52_PANVG</name>
<feature type="compositionally biased region" description="Low complexity" evidence="1">
    <location>
        <begin position="11"/>
        <end position="20"/>
    </location>
</feature>
<proteinExistence type="predicted"/>
<feature type="region of interest" description="Disordered" evidence="1">
    <location>
        <begin position="1"/>
        <end position="96"/>
    </location>
</feature>
<feature type="region of interest" description="Disordered" evidence="1">
    <location>
        <begin position="199"/>
        <end position="228"/>
    </location>
</feature>
<dbReference type="AlphaFoldDB" id="A0A8T0XF52"/>
<sequence length="228" mass="24767">MVQRASRRRTLAAAARPDPGGADGADEEEPPRRPNPGAGSEDMKRSRGRWPAHRGGHGSRLVGRRMVPARRRAAGHEGRPEEAPTIRRPAKSSTAAPRVVAPLSSGHQPVSHRRRPVRCCHPRTPPAPIPPHAAVDNQQVHRPPFSSRLEKHQLRLHLQVVAALAALHHVLNRNTLRNLRGPGNRPTRSVPDADAAACVASSRGTFDVRGSELGRDRTGSARRSPARP</sequence>
<comment type="caution">
    <text evidence="2">The sequence shown here is derived from an EMBL/GenBank/DDBJ whole genome shotgun (WGS) entry which is preliminary data.</text>
</comment>
<gene>
    <name evidence="2" type="ORF">PVAP13_1KG085877</name>
</gene>
<keyword evidence="3" id="KW-1185">Reference proteome</keyword>
<feature type="compositionally biased region" description="Basic and acidic residues" evidence="1">
    <location>
        <begin position="74"/>
        <end position="85"/>
    </location>
</feature>
<dbReference type="Proteomes" id="UP000823388">
    <property type="component" value="Chromosome 1K"/>
</dbReference>
<feature type="compositionally biased region" description="Basic and acidic residues" evidence="1">
    <location>
        <begin position="209"/>
        <end position="219"/>
    </location>
</feature>
<organism evidence="2 3">
    <name type="scientific">Panicum virgatum</name>
    <name type="common">Blackwell switchgrass</name>
    <dbReference type="NCBI Taxonomy" id="38727"/>
    <lineage>
        <taxon>Eukaryota</taxon>
        <taxon>Viridiplantae</taxon>
        <taxon>Streptophyta</taxon>
        <taxon>Embryophyta</taxon>
        <taxon>Tracheophyta</taxon>
        <taxon>Spermatophyta</taxon>
        <taxon>Magnoliopsida</taxon>
        <taxon>Liliopsida</taxon>
        <taxon>Poales</taxon>
        <taxon>Poaceae</taxon>
        <taxon>PACMAD clade</taxon>
        <taxon>Panicoideae</taxon>
        <taxon>Panicodae</taxon>
        <taxon>Paniceae</taxon>
        <taxon>Panicinae</taxon>
        <taxon>Panicum</taxon>
        <taxon>Panicum sect. Hiantes</taxon>
    </lineage>
</organism>
<evidence type="ECO:0000313" key="2">
    <source>
        <dbReference type="EMBL" id="KAG2656526.1"/>
    </source>
</evidence>
<feature type="compositionally biased region" description="Basic residues" evidence="1">
    <location>
        <begin position="46"/>
        <end position="57"/>
    </location>
</feature>
<evidence type="ECO:0000313" key="3">
    <source>
        <dbReference type="Proteomes" id="UP000823388"/>
    </source>
</evidence>
<dbReference type="EMBL" id="CM029037">
    <property type="protein sequence ID" value="KAG2656526.1"/>
    <property type="molecule type" value="Genomic_DNA"/>
</dbReference>
<reference evidence="2" key="1">
    <citation type="submission" date="2020-05" db="EMBL/GenBank/DDBJ databases">
        <title>WGS assembly of Panicum virgatum.</title>
        <authorList>
            <person name="Lovell J.T."/>
            <person name="Jenkins J."/>
            <person name="Shu S."/>
            <person name="Juenger T.E."/>
            <person name="Schmutz J."/>
        </authorList>
    </citation>
    <scope>NUCLEOTIDE SEQUENCE</scope>
    <source>
        <strain evidence="2">AP13</strain>
    </source>
</reference>
<accession>A0A8T0XF52</accession>